<name>A0A7S1VV68_9STRA</name>
<protein>
    <submittedName>
        <fullName evidence="8">Uncharacterized protein</fullName>
    </submittedName>
</protein>
<evidence type="ECO:0000256" key="7">
    <source>
        <dbReference type="SAM" id="SignalP"/>
    </source>
</evidence>
<accession>A0A7S1VV68</accession>
<dbReference type="PANTHER" id="PTHR11266">
    <property type="entry name" value="PEROXISOMAL MEMBRANE PROTEIN 2, PXMP2 MPV17"/>
    <property type="match status" value="1"/>
</dbReference>
<evidence type="ECO:0000256" key="1">
    <source>
        <dbReference type="ARBA" id="ARBA00004141"/>
    </source>
</evidence>
<keyword evidence="3" id="KW-0812">Transmembrane</keyword>
<keyword evidence="5" id="KW-0472">Membrane</keyword>
<dbReference type="PANTHER" id="PTHR11266:SF121">
    <property type="entry name" value="OS09G0315000 PROTEIN"/>
    <property type="match status" value="1"/>
</dbReference>
<comment type="subcellular location">
    <subcellularLocation>
        <location evidence="1">Membrane</location>
        <topology evidence="1">Multi-pass membrane protein</topology>
    </subcellularLocation>
</comment>
<dbReference type="EMBL" id="HBGK01053010">
    <property type="protein sequence ID" value="CAD9312168.1"/>
    <property type="molecule type" value="Transcribed_RNA"/>
</dbReference>
<sequence length="349" mass="38586">MVWFTRLCVLWAATVSTSDALSTFAVRQPRAQVRPTTSALHMTPDRTTTITPTQQDAPLSSTSLNMASEAGTLPIDEALPKVDDEQQDDEKDAFRNFMTQLRSVDINETINTGLIVLVALGVLARVGTVDQDMMRGWTAAESLTRISLDNWADYSEILNAAPLQTKAITSATVYAIGDIIAQRTEGVSMGELDRPRTLRSLLAGLIGHGPLSHVWYDVSEELFTALHWNEWWGFFPKVMVDQLTWGPFWNNMYIVLLGIMKMESWETMWGDIKRTTVPLIVSGLKLWPLAHCVTYGLIPVENRLLWVDVVEIAWVTILASQASGAGAEESVVETAAVEEEVGQGDSFAA</sequence>
<dbReference type="GO" id="GO:0016020">
    <property type="term" value="C:membrane"/>
    <property type="evidence" value="ECO:0007669"/>
    <property type="project" value="UniProtKB-SubCell"/>
</dbReference>
<evidence type="ECO:0000256" key="5">
    <source>
        <dbReference type="ARBA" id="ARBA00023136"/>
    </source>
</evidence>
<dbReference type="GO" id="GO:0005737">
    <property type="term" value="C:cytoplasm"/>
    <property type="evidence" value="ECO:0007669"/>
    <property type="project" value="TreeGrafter"/>
</dbReference>
<dbReference type="InterPro" id="IPR007248">
    <property type="entry name" value="Mpv17_PMP22"/>
</dbReference>
<evidence type="ECO:0000256" key="3">
    <source>
        <dbReference type="ARBA" id="ARBA00022692"/>
    </source>
</evidence>
<feature type="signal peptide" evidence="7">
    <location>
        <begin position="1"/>
        <end position="20"/>
    </location>
</feature>
<keyword evidence="4" id="KW-1133">Transmembrane helix</keyword>
<evidence type="ECO:0000313" key="8">
    <source>
        <dbReference type="EMBL" id="CAD9312168.1"/>
    </source>
</evidence>
<organism evidence="8">
    <name type="scientific">Grammatophora oceanica</name>
    <dbReference type="NCBI Taxonomy" id="210454"/>
    <lineage>
        <taxon>Eukaryota</taxon>
        <taxon>Sar</taxon>
        <taxon>Stramenopiles</taxon>
        <taxon>Ochrophyta</taxon>
        <taxon>Bacillariophyta</taxon>
        <taxon>Fragilariophyceae</taxon>
        <taxon>Fragilariophycidae</taxon>
        <taxon>Rhabdonematales</taxon>
        <taxon>Grammatophoraceae</taxon>
        <taxon>Grammatophora</taxon>
    </lineage>
</organism>
<comment type="similarity">
    <text evidence="2 6">Belongs to the peroxisomal membrane protein PXMP2/4 family.</text>
</comment>
<gene>
    <name evidence="8" type="ORF">GOCE00092_LOCUS27906</name>
</gene>
<evidence type="ECO:0000256" key="2">
    <source>
        <dbReference type="ARBA" id="ARBA00006824"/>
    </source>
</evidence>
<proteinExistence type="inferred from homology"/>
<feature type="chain" id="PRO_5031129428" evidence="7">
    <location>
        <begin position="21"/>
        <end position="349"/>
    </location>
</feature>
<keyword evidence="7" id="KW-0732">Signal</keyword>
<reference evidence="8" key="1">
    <citation type="submission" date="2021-01" db="EMBL/GenBank/DDBJ databases">
        <authorList>
            <person name="Corre E."/>
            <person name="Pelletier E."/>
            <person name="Niang G."/>
            <person name="Scheremetjew M."/>
            <person name="Finn R."/>
            <person name="Kale V."/>
            <person name="Holt S."/>
            <person name="Cochrane G."/>
            <person name="Meng A."/>
            <person name="Brown T."/>
            <person name="Cohen L."/>
        </authorList>
    </citation>
    <scope>NUCLEOTIDE SEQUENCE</scope>
    <source>
        <strain evidence="8">CCMP 410</strain>
    </source>
</reference>
<evidence type="ECO:0000256" key="6">
    <source>
        <dbReference type="RuleBase" id="RU363053"/>
    </source>
</evidence>
<dbReference type="AlphaFoldDB" id="A0A7S1VV68"/>
<evidence type="ECO:0000256" key="4">
    <source>
        <dbReference type="ARBA" id="ARBA00022989"/>
    </source>
</evidence>
<dbReference type="Pfam" id="PF04117">
    <property type="entry name" value="Mpv17_PMP22"/>
    <property type="match status" value="1"/>
</dbReference>